<evidence type="ECO:0000256" key="7">
    <source>
        <dbReference type="ARBA" id="ARBA00023242"/>
    </source>
</evidence>
<dbReference type="InterPro" id="IPR003851">
    <property type="entry name" value="Znf_Dof"/>
</dbReference>
<keyword evidence="5" id="KW-0238">DNA-binding</keyword>
<feature type="domain" description="Dof-type" evidence="9">
    <location>
        <begin position="54"/>
        <end position="108"/>
    </location>
</feature>
<dbReference type="PANTHER" id="PTHR31992:SF313">
    <property type="entry name" value="DOF ZINC FINGER PROTEIN DOF5.7"/>
    <property type="match status" value="1"/>
</dbReference>
<evidence type="ECO:0000256" key="8">
    <source>
        <dbReference type="SAM" id="MobiDB-lite"/>
    </source>
</evidence>
<feature type="compositionally biased region" description="Polar residues" evidence="8">
    <location>
        <begin position="114"/>
        <end position="129"/>
    </location>
</feature>
<keyword evidence="2" id="KW-0863">Zinc-finger</keyword>
<keyword evidence="6" id="KW-0804">Transcription</keyword>
<dbReference type="PANTHER" id="PTHR31992">
    <property type="entry name" value="DOF ZINC FINGER PROTEIN DOF1.4-RELATED"/>
    <property type="match status" value="1"/>
</dbReference>
<evidence type="ECO:0000256" key="3">
    <source>
        <dbReference type="ARBA" id="ARBA00022833"/>
    </source>
</evidence>
<proteinExistence type="evidence at transcript level"/>
<dbReference type="GO" id="GO:0003677">
    <property type="term" value="F:DNA binding"/>
    <property type="evidence" value="ECO:0007669"/>
    <property type="project" value="UniProtKB-KW"/>
</dbReference>
<keyword evidence="4" id="KW-0805">Transcription regulation</keyword>
<dbReference type="PROSITE" id="PS01361">
    <property type="entry name" value="ZF_DOF_1"/>
    <property type="match status" value="1"/>
</dbReference>
<name>A0A6H1QVQ2_9CONI</name>
<evidence type="ECO:0000259" key="9">
    <source>
        <dbReference type="PROSITE" id="PS50884"/>
    </source>
</evidence>
<dbReference type="EMBL" id="MN790759">
    <property type="protein sequence ID" value="QIZ31317.1"/>
    <property type="molecule type" value="mRNA"/>
</dbReference>
<feature type="region of interest" description="Disordered" evidence="8">
    <location>
        <begin position="102"/>
        <end position="136"/>
    </location>
</feature>
<keyword evidence="3" id="KW-0862">Zinc</keyword>
<evidence type="ECO:0000256" key="2">
    <source>
        <dbReference type="ARBA" id="ARBA00022771"/>
    </source>
</evidence>
<protein>
    <submittedName>
        <fullName evidence="10">Dof zinc finger protein DOF5.6</fullName>
    </submittedName>
</protein>
<evidence type="ECO:0000256" key="1">
    <source>
        <dbReference type="ARBA" id="ARBA00022723"/>
    </source>
</evidence>
<organism evidence="10">
    <name type="scientific">Larix kaempferi</name>
    <dbReference type="NCBI Taxonomy" id="54800"/>
    <lineage>
        <taxon>Eukaryota</taxon>
        <taxon>Viridiplantae</taxon>
        <taxon>Streptophyta</taxon>
        <taxon>Embryophyta</taxon>
        <taxon>Tracheophyta</taxon>
        <taxon>Spermatophyta</taxon>
        <taxon>Pinopsida</taxon>
        <taxon>Pinidae</taxon>
        <taxon>Conifers I</taxon>
        <taxon>Pinales</taxon>
        <taxon>Pinaceae</taxon>
        <taxon>Larix</taxon>
    </lineage>
</organism>
<keyword evidence="1" id="KW-0479">Metal-binding</keyword>
<sequence>MTKFMGASSLQVCMDYIQCPQEKVAMDHKDMMGACSSPSLVERGGLKPQPEKALKCPRCESTNTKFCYYNNYSLSQPRYFCKTCRRYWTKGGTLRNVPVGGSCRKNKRVKRSPPEQSLARQNELASTSTHGEDHNNNNDFRSCCTLENRNIASLSNSMYYGGNNNTNNDMLHKAFPRIQEAGGDGFPFTNCNNSDFLGSSCGGRPSLSNYLSPNMSSLASLWAANNTPLRPISSTAFSGPGFDKSLKWVDHEALRPVDPNPIMESHQQISEPAGVQNFAPFAMDCGLNRVHLDRVQWRLHEQQKFEPTMAESEGHAMLRLEDQTVENPRRPQSKALEDFMSSFGCNKGGLAEKDWQNPSDQTNYETAKDSIYWNGRSWPYLPNYASSSVSPLI</sequence>
<dbReference type="InterPro" id="IPR045174">
    <property type="entry name" value="Dof"/>
</dbReference>
<reference evidence="10" key="1">
    <citation type="journal article" date="2020" name="Forests">
        <title>Effects of Cutting, Pruning, and Grafting on the Expression of Age-Related Genes in Larix kaempferi.</title>
        <authorList>
            <person name="Zhang Y."/>
            <person name="Zang Q.-L."/>
            <person name="Qi L.-W."/>
            <person name="Han S.-Y."/>
            <person name="Li W.-F."/>
        </authorList>
    </citation>
    <scope>NUCLEOTIDE SEQUENCE</scope>
</reference>
<dbReference type="GO" id="GO:0008270">
    <property type="term" value="F:zinc ion binding"/>
    <property type="evidence" value="ECO:0007669"/>
    <property type="project" value="UniProtKB-KW"/>
</dbReference>
<dbReference type="GO" id="GO:0003700">
    <property type="term" value="F:DNA-binding transcription factor activity"/>
    <property type="evidence" value="ECO:0007669"/>
    <property type="project" value="InterPro"/>
</dbReference>
<dbReference type="Pfam" id="PF02701">
    <property type="entry name" value="Zn_ribbon_Dof"/>
    <property type="match status" value="1"/>
</dbReference>
<evidence type="ECO:0000256" key="4">
    <source>
        <dbReference type="ARBA" id="ARBA00023015"/>
    </source>
</evidence>
<dbReference type="PROSITE" id="PS50884">
    <property type="entry name" value="ZF_DOF_2"/>
    <property type="match status" value="1"/>
</dbReference>
<evidence type="ECO:0000313" key="10">
    <source>
        <dbReference type="EMBL" id="QIZ31317.1"/>
    </source>
</evidence>
<evidence type="ECO:0000256" key="5">
    <source>
        <dbReference type="ARBA" id="ARBA00023125"/>
    </source>
</evidence>
<evidence type="ECO:0000256" key="6">
    <source>
        <dbReference type="ARBA" id="ARBA00023163"/>
    </source>
</evidence>
<dbReference type="AlphaFoldDB" id="A0A6H1QVQ2"/>
<keyword evidence="7" id="KW-0539">Nucleus</keyword>
<accession>A0A6H1QVQ2</accession>